<feature type="region of interest" description="Disordered" evidence="1">
    <location>
        <begin position="142"/>
        <end position="180"/>
    </location>
</feature>
<sequence>MTSSVTLNAVRLTLLPTISSTASTAYPSLPIVTIGYSPHSTHSIAAPTSTLGTNFDSDLRRRYSGDELRTPSPKETTPLLESIVKSTLASNIDPALSGAISPSLQSEDGDNARDHVEELWIENIRVIKALRKLVNDRLERGEYIEDKDTDMSGTSESKSSPSPVEKSTESLYPVLRFDDD</sequence>
<reference evidence="2 3" key="1">
    <citation type="submission" date="2020-03" db="EMBL/GenBank/DDBJ databases">
        <title>Draft Genome Sequence of Cudoniella acicularis.</title>
        <authorList>
            <person name="Buettner E."/>
            <person name="Kellner H."/>
        </authorList>
    </citation>
    <scope>NUCLEOTIDE SEQUENCE [LARGE SCALE GENOMIC DNA]</scope>
    <source>
        <strain evidence="2 3">DSM 108380</strain>
    </source>
</reference>
<feature type="compositionally biased region" description="Low complexity" evidence="1">
    <location>
        <begin position="152"/>
        <end position="165"/>
    </location>
</feature>
<protein>
    <submittedName>
        <fullName evidence="2">Uncharacterized protein</fullName>
    </submittedName>
</protein>
<keyword evidence="3" id="KW-1185">Reference proteome</keyword>
<evidence type="ECO:0000313" key="3">
    <source>
        <dbReference type="Proteomes" id="UP000566819"/>
    </source>
</evidence>
<gene>
    <name evidence="2" type="ORF">G7Y89_g7006</name>
</gene>
<dbReference type="Proteomes" id="UP000566819">
    <property type="component" value="Unassembled WGS sequence"/>
</dbReference>
<dbReference type="EMBL" id="JAAMPI010000475">
    <property type="protein sequence ID" value="KAF4631119.1"/>
    <property type="molecule type" value="Genomic_DNA"/>
</dbReference>
<dbReference type="OrthoDB" id="6155966at2759"/>
<comment type="caution">
    <text evidence="2">The sequence shown here is derived from an EMBL/GenBank/DDBJ whole genome shotgun (WGS) entry which is preliminary data.</text>
</comment>
<name>A0A8H4RLY1_9HELO</name>
<evidence type="ECO:0000256" key="1">
    <source>
        <dbReference type="SAM" id="MobiDB-lite"/>
    </source>
</evidence>
<accession>A0A8H4RLY1</accession>
<evidence type="ECO:0000313" key="2">
    <source>
        <dbReference type="EMBL" id="KAF4631119.1"/>
    </source>
</evidence>
<proteinExistence type="predicted"/>
<dbReference type="AlphaFoldDB" id="A0A8H4RLY1"/>
<organism evidence="2 3">
    <name type="scientific">Cudoniella acicularis</name>
    <dbReference type="NCBI Taxonomy" id="354080"/>
    <lineage>
        <taxon>Eukaryota</taxon>
        <taxon>Fungi</taxon>
        <taxon>Dikarya</taxon>
        <taxon>Ascomycota</taxon>
        <taxon>Pezizomycotina</taxon>
        <taxon>Leotiomycetes</taxon>
        <taxon>Helotiales</taxon>
        <taxon>Tricladiaceae</taxon>
        <taxon>Cudoniella</taxon>
    </lineage>
</organism>